<evidence type="ECO:0000313" key="11">
    <source>
        <dbReference type="EMBL" id="PHJ18684.1"/>
    </source>
</evidence>
<dbReference type="GeneID" id="94430845"/>
<feature type="region of interest" description="Disordered" evidence="10">
    <location>
        <begin position="94"/>
        <end position="258"/>
    </location>
</feature>
<name>A0A2C6KQE8_9APIC</name>
<proteinExistence type="inferred from homology"/>
<keyword evidence="5" id="KW-0863">Zinc-finger</keyword>
<evidence type="ECO:0000256" key="2">
    <source>
        <dbReference type="ARBA" id="ARBA00004123"/>
    </source>
</evidence>
<comment type="similarity">
    <text evidence="3">Belongs to the ELOF1 family.</text>
</comment>
<dbReference type="FunFam" id="2.20.25.190:FF:000001">
    <property type="entry name" value="Transcription elongation factor 1 homolog"/>
    <property type="match status" value="1"/>
</dbReference>
<comment type="caution">
    <text evidence="11">The sequence shown here is derived from an EMBL/GenBank/DDBJ whole genome shotgun (WGS) entry which is preliminary data.</text>
</comment>
<feature type="compositionally biased region" description="Acidic residues" evidence="10">
    <location>
        <begin position="203"/>
        <end position="214"/>
    </location>
</feature>
<sequence>MGKRKAKAPPKTRKMPKLDKEFECPFCSHPRSVGVKMDRGRGVGALTCRICGATYEKRINRLDEPIDIYGAWIDACVSANAQAAEQARRKISSLGADPLGHSGGSPQIDAESSEPRFGRDGGPGSLRRPLHSSRDDIRSSISKKRMRDERESTRKSVETGDEDSQDELDDEAGEAYSEDETRKRAEAPPSGSRLKRLRMAGDRDDDSSEEEDVESGGRTDTSTSNAAVEVLEKLRRQQGDEEDVDGRVRADALFEDDE</sequence>
<organism evidence="11 12">
    <name type="scientific">Cystoisospora suis</name>
    <dbReference type="NCBI Taxonomy" id="483139"/>
    <lineage>
        <taxon>Eukaryota</taxon>
        <taxon>Sar</taxon>
        <taxon>Alveolata</taxon>
        <taxon>Apicomplexa</taxon>
        <taxon>Conoidasida</taxon>
        <taxon>Coccidia</taxon>
        <taxon>Eucoccidiorida</taxon>
        <taxon>Eimeriorina</taxon>
        <taxon>Sarcocystidae</taxon>
        <taxon>Cystoisospora</taxon>
    </lineage>
</organism>
<dbReference type="EMBL" id="MIGC01003949">
    <property type="protein sequence ID" value="PHJ18684.1"/>
    <property type="molecule type" value="Genomic_DNA"/>
</dbReference>
<evidence type="ECO:0000256" key="3">
    <source>
        <dbReference type="ARBA" id="ARBA00009730"/>
    </source>
</evidence>
<dbReference type="PANTHER" id="PTHR20934">
    <property type="entry name" value="TRANSCRIPTION ELONGATION FACTOR 1 HOMOLOG"/>
    <property type="match status" value="1"/>
</dbReference>
<gene>
    <name evidence="11" type="ORF">CSUI_007489</name>
</gene>
<dbReference type="SUPFAM" id="SSF57783">
    <property type="entry name" value="Zinc beta-ribbon"/>
    <property type="match status" value="1"/>
</dbReference>
<evidence type="ECO:0000256" key="8">
    <source>
        <dbReference type="ARBA" id="ARBA00023163"/>
    </source>
</evidence>
<reference evidence="11 12" key="1">
    <citation type="journal article" date="2017" name="Int. J. Parasitol.">
        <title>The genome of the protozoan parasite Cystoisospora suis and a reverse vaccinology approach to identify vaccine candidates.</title>
        <authorList>
            <person name="Palmieri N."/>
            <person name="Shrestha A."/>
            <person name="Ruttkowski B."/>
            <person name="Beck T."/>
            <person name="Vogl C."/>
            <person name="Tomley F."/>
            <person name="Blake D.P."/>
            <person name="Joachim A."/>
        </authorList>
    </citation>
    <scope>NUCLEOTIDE SEQUENCE [LARGE SCALE GENOMIC DNA]</scope>
    <source>
        <strain evidence="11 12">Wien I</strain>
    </source>
</reference>
<dbReference type="GO" id="GO:0003746">
    <property type="term" value="F:translation elongation factor activity"/>
    <property type="evidence" value="ECO:0007669"/>
    <property type="project" value="UniProtKB-KW"/>
</dbReference>
<keyword evidence="11" id="KW-0648">Protein biosynthesis</keyword>
<dbReference type="VEuPathDB" id="ToxoDB:CSUI_007489"/>
<dbReference type="PANTHER" id="PTHR20934:SF0">
    <property type="entry name" value="TRANSCRIPTION ELONGATION FACTOR 1 HOMOLOG"/>
    <property type="match status" value="1"/>
</dbReference>
<evidence type="ECO:0000256" key="6">
    <source>
        <dbReference type="ARBA" id="ARBA00022833"/>
    </source>
</evidence>
<evidence type="ECO:0000256" key="10">
    <source>
        <dbReference type="SAM" id="MobiDB-lite"/>
    </source>
</evidence>
<keyword evidence="6" id="KW-0862">Zinc</keyword>
<comment type="function">
    <text evidence="1">Transcription elongation factor implicated in the maintenance of proper chromatin structure in actively transcribed regions.</text>
</comment>
<evidence type="ECO:0000256" key="7">
    <source>
        <dbReference type="ARBA" id="ARBA00023015"/>
    </source>
</evidence>
<dbReference type="Gene3D" id="2.20.25.190">
    <property type="match status" value="1"/>
</dbReference>
<keyword evidence="4" id="KW-0479">Metal-binding</keyword>
<keyword evidence="9" id="KW-0539">Nucleus</keyword>
<dbReference type="Proteomes" id="UP000221165">
    <property type="component" value="Unassembled WGS sequence"/>
</dbReference>
<comment type="subcellular location">
    <subcellularLocation>
        <location evidence="2">Nucleus</location>
    </subcellularLocation>
</comment>
<evidence type="ECO:0000256" key="1">
    <source>
        <dbReference type="ARBA" id="ARBA00003357"/>
    </source>
</evidence>
<dbReference type="Pfam" id="PF05129">
    <property type="entry name" value="Zn_ribbon_Elf1"/>
    <property type="match status" value="1"/>
</dbReference>
<keyword evidence="7" id="KW-0805">Transcription regulation</keyword>
<keyword evidence="11" id="KW-0251">Elongation factor</keyword>
<keyword evidence="12" id="KW-1185">Reference proteome</keyword>
<dbReference type="GO" id="GO:0008270">
    <property type="term" value="F:zinc ion binding"/>
    <property type="evidence" value="ECO:0007669"/>
    <property type="project" value="UniProtKB-KW"/>
</dbReference>
<evidence type="ECO:0000256" key="4">
    <source>
        <dbReference type="ARBA" id="ARBA00022723"/>
    </source>
</evidence>
<feature type="compositionally biased region" description="Basic and acidic residues" evidence="10">
    <location>
        <begin position="146"/>
        <end position="158"/>
    </location>
</feature>
<protein>
    <submittedName>
        <fullName evidence="11">Transcription elongation factor 1</fullName>
    </submittedName>
</protein>
<keyword evidence="8" id="KW-0804">Transcription</keyword>
<evidence type="ECO:0000313" key="12">
    <source>
        <dbReference type="Proteomes" id="UP000221165"/>
    </source>
</evidence>
<dbReference type="InterPro" id="IPR038567">
    <property type="entry name" value="T_Elf1_sf"/>
</dbReference>
<dbReference type="OrthoDB" id="445983at2759"/>
<evidence type="ECO:0000256" key="9">
    <source>
        <dbReference type="ARBA" id="ARBA00023242"/>
    </source>
</evidence>
<dbReference type="GO" id="GO:0006368">
    <property type="term" value="P:transcription elongation by RNA polymerase II"/>
    <property type="evidence" value="ECO:0007669"/>
    <property type="project" value="TreeGrafter"/>
</dbReference>
<dbReference type="InterPro" id="IPR007808">
    <property type="entry name" value="Elf1"/>
</dbReference>
<dbReference type="AlphaFoldDB" id="A0A2C6KQE8"/>
<evidence type="ECO:0000256" key="5">
    <source>
        <dbReference type="ARBA" id="ARBA00022771"/>
    </source>
</evidence>
<feature type="compositionally biased region" description="Acidic residues" evidence="10">
    <location>
        <begin position="159"/>
        <end position="178"/>
    </location>
</feature>
<dbReference type="RefSeq" id="XP_067920390.1">
    <property type="nucleotide sequence ID" value="XM_068067634.1"/>
</dbReference>
<feature type="compositionally biased region" description="Basic and acidic residues" evidence="10">
    <location>
        <begin position="230"/>
        <end position="252"/>
    </location>
</feature>
<dbReference type="GO" id="GO:0008023">
    <property type="term" value="C:transcription elongation factor complex"/>
    <property type="evidence" value="ECO:0007669"/>
    <property type="project" value="TreeGrafter"/>
</dbReference>
<dbReference type="GO" id="GO:0000993">
    <property type="term" value="F:RNA polymerase II complex binding"/>
    <property type="evidence" value="ECO:0007669"/>
    <property type="project" value="TreeGrafter"/>
</dbReference>
<accession>A0A2C6KQE8</accession>